<dbReference type="Proteomes" id="UP000827092">
    <property type="component" value="Unassembled WGS sequence"/>
</dbReference>
<reference evidence="1 2" key="1">
    <citation type="journal article" date="2022" name="Nat. Ecol. Evol.">
        <title>A masculinizing supergene underlies an exaggerated male reproductive morph in a spider.</title>
        <authorList>
            <person name="Hendrickx F."/>
            <person name="De Corte Z."/>
            <person name="Sonet G."/>
            <person name="Van Belleghem S.M."/>
            <person name="Kostlbacher S."/>
            <person name="Vangestel C."/>
        </authorList>
    </citation>
    <scope>NUCLEOTIDE SEQUENCE [LARGE SCALE GENOMIC DNA]</scope>
    <source>
        <strain evidence="1">W744_W776</strain>
    </source>
</reference>
<keyword evidence="2" id="KW-1185">Reference proteome</keyword>
<name>A0AAV6TN51_9ARAC</name>
<evidence type="ECO:0000313" key="1">
    <source>
        <dbReference type="EMBL" id="KAG8173245.1"/>
    </source>
</evidence>
<evidence type="ECO:0000313" key="2">
    <source>
        <dbReference type="Proteomes" id="UP000827092"/>
    </source>
</evidence>
<gene>
    <name evidence="1" type="ORF">JTE90_023637</name>
</gene>
<organism evidence="1 2">
    <name type="scientific">Oedothorax gibbosus</name>
    <dbReference type="NCBI Taxonomy" id="931172"/>
    <lineage>
        <taxon>Eukaryota</taxon>
        <taxon>Metazoa</taxon>
        <taxon>Ecdysozoa</taxon>
        <taxon>Arthropoda</taxon>
        <taxon>Chelicerata</taxon>
        <taxon>Arachnida</taxon>
        <taxon>Araneae</taxon>
        <taxon>Araneomorphae</taxon>
        <taxon>Entelegynae</taxon>
        <taxon>Araneoidea</taxon>
        <taxon>Linyphiidae</taxon>
        <taxon>Erigoninae</taxon>
        <taxon>Oedothorax</taxon>
    </lineage>
</organism>
<comment type="caution">
    <text evidence="1">The sequence shown here is derived from an EMBL/GenBank/DDBJ whole genome shotgun (WGS) entry which is preliminary data.</text>
</comment>
<dbReference type="AlphaFoldDB" id="A0AAV6TN51"/>
<accession>A0AAV6TN51</accession>
<sequence>MQSEVNQLNNIYFQKEQRLQRDYYHRRNNNNAYEQIYDLRHKCQREMANIKQQYSTISNRCTSDLDSGIDKLNQARNEVLQFFRFYKGFNCEDPTVLSPSQLRELEDIENVYLQFDTLYKR</sequence>
<dbReference type="EMBL" id="JAFNEN010001955">
    <property type="protein sequence ID" value="KAG8173245.1"/>
    <property type="molecule type" value="Genomic_DNA"/>
</dbReference>
<proteinExistence type="predicted"/>
<protein>
    <submittedName>
        <fullName evidence="1">Uncharacterized protein</fullName>
    </submittedName>
</protein>